<evidence type="ECO:0000259" key="10">
    <source>
        <dbReference type="PROSITE" id="PS50808"/>
    </source>
</evidence>
<dbReference type="SMART" id="SM00614">
    <property type="entry name" value="ZnF_BED"/>
    <property type="match status" value="1"/>
</dbReference>
<proteinExistence type="predicted"/>
<evidence type="ECO:0000313" key="11">
    <source>
        <dbReference type="Proteomes" id="UP001652582"/>
    </source>
</evidence>
<evidence type="ECO:0000256" key="7">
    <source>
        <dbReference type="ARBA" id="ARBA00023163"/>
    </source>
</evidence>
<gene>
    <name evidence="12" type="primary">LOC128199180</name>
</gene>
<organism evidence="11 12">
    <name type="scientific">Bicyclus anynana</name>
    <name type="common">Squinting bush brown butterfly</name>
    <dbReference type="NCBI Taxonomy" id="110368"/>
    <lineage>
        <taxon>Eukaryota</taxon>
        <taxon>Metazoa</taxon>
        <taxon>Ecdysozoa</taxon>
        <taxon>Arthropoda</taxon>
        <taxon>Hexapoda</taxon>
        <taxon>Insecta</taxon>
        <taxon>Pterygota</taxon>
        <taxon>Neoptera</taxon>
        <taxon>Endopterygota</taxon>
        <taxon>Lepidoptera</taxon>
        <taxon>Glossata</taxon>
        <taxon>Ditrysia</taxon>
        <taxon>Papilionoidea</taxon>
        <taxon>Nymphalidae</taxon>
        <taxon>Satyrinae</taxon>
        <taxon>Satyrini</taxon>
        <taxon>Mycalesina</taxon>
        <taxon>Bicyclus</taxon>
    </lineage>
</organism>
<evidence type="ECO:0000256" key="8">
    <source>
        <dbReference type="ARBA" id="ARBA00023242"/>
    </source>
</evidence>
<dbReference type="Proteomes" id="UP001652582">
    <property type="component" value="Chromosome 19"/>
</dbReference>
<feature type="domain" description="BED-type" evidence="10">
    <location>
        <begin position="6"/>
        <end position="57"/>
    </location>
</feature>
<sequence>MFGGDRKSSKAWQFFTDLKNDKAKCNFCQKEFSYKGGGAYNLIRHTKSKHPQVFVAIRECPHDATVPIASSATEVRHSTTTTNSPRIELQIPAASTSTASTSSGSTAIVPKASGSLPILTTTSTSTDLCKPKCLTTNPKLTQFFHKPLSAKKTEYLNKLLVKVFTKNFLAFNLIESAELKQFIKELNPSYQLPSRKTLSNALLTNFYNKTKEIVKSEINKSEHVSITTDGWTSAPNDNYIAVTVHFFNQQAEFKSFLLECIQFSDRHTSENLAEQLKTITDAWDITDKIVAATSDNAFNIKGAIRLNKWKQIPCFAHTLNLIVQSALKEIKDITIKVKQIVEIFKRSPLACERLRNMQKKLEEPILKLKQDVSTRWNSTCDMFQRIITIKNSVMSTIAIDYPDTENITLEDIKILESAIEILTYFKDVTEEMSAEKTVTISEVILISKALKKKCQNFLSSAQPEIVKKMAQVLLNEMNSRFQGIEDNNIFAESTVLDPRFKQYGFDNEYAYGRACTNLKAMAGQIKTSNLSLVEQSHTPPPPKCKKSIWDEFDKEVGEIMKNTNPTAGGIIEVDKYLEEPLLPRSQDPAKWWFKKKDAYPRLYKLFLKRLCIVATSVPSERTFSKAGQIITDRRNKLSGNKVTQILFLNSNL</sequence>
<keyword evidence="8" id="KW-0539">Nucleus</keyword>
<dbReference type="InterPro" id="IPR008906">
    <property type="entry name" value="HATC_C_dom"/>
</dbReference>
<evidence type="ECO:0000256" key="9">
    <source>
        <dbReference type="PROSITE-ProRule" id="PRU00027"/>
    </source>
</evidence>
<dbReference type="SUPFAM" id="SSF57667">
    <property type="entry name" value="beta-beta-alpha zinc fingers"/>
    <property type="match status" value="1"/>
</dbReference>
<keyword evidence="2" id="KW-0479">Metal-binding</keyword>
<dbReference type="PROSITE" id="PS50808">
    <property type="entry name" value="ZF_BED"/>
    <property type="match status" value="1"/>
</dbReference>
<dbReference type="PANTHER" id="PTHR46481:SF10">
    <property type="entry name" value="ZINC FINGER BED DOMAIN-CONTAINING PROTEIN 39"/>
    <property type="match status" value="1"/>
</dbReference>
<evidence type="ECO:0000256" key="6">
    <source>
        <dbReference type="ARBA" id="ARBA00023125"/>
    </source>
</evidence>
<keyword evidence="3 9" id="KW-0863">Zinc-finger</keyword>
<evidence type="ECO:0000256" key="2">
    <source>
        <dbReference type="ARBA" id="ARBA00022723"/>
    </source>
</evidence>
<evidence type="ECO:0000313" key="12">
    <source>
        <dbReference type="RefSeq" id="XP_052743491.1"/>
    </source>
</evidence>
<dbReference type="InterPro" id="IPR036236">
    <property type="entry name" value="Znf_C2H2_sf"/>
</dbReference>
<dbReference type="GeneID" id="128199180"/>
<dbReference type="Pfam" id="PF02892">
    <property type="entry name" value="zf-BED"/>
    <property type="match status" value="1"/>
</dbReference>
<dbReference type="InterPro" id="IPR012337">
    <property type="entry name" value="RNaseH-like_sf"/>
</dbReference>
<accession>A0ABM3LWS5</accession>
<dbReference type="SUPFAM" id="SSF140996">
    <property type="entry name" value="Hermes dimerisation domain"/>
    <property type="match status" value="1"/>
</dbReference>
<dbReference type="RefSeq" id="XP_052743491.1">
    <property type="nucleotide sequence ID" value="XM_052887531.1"/>
</dbReference>
<evidence type="ECO:0000256" key="4">
    <source>
        <dbReference type="ARBA" id="ARBA00022833"/>
    </source>
</evidence>
<keyword evidence="11" id="KW-1185">Reference proteome</keyword>
<reference evidence="12" key="1">
    <citation type="submission" date="2025-08" db="UniProtKB">
        <authorList>
            <consortium name="RefSeq"/>
        </authorList>
    </citation>
    <scope>IDENTIFICATION</scope>
</reference>
<evidence type="ECO:0000256" key="1">
    <source>
        <dbReference type="ARBA" id="ARBA00004123"/>
    </source>
</evidence>
<keyword evidence="6" id="KW-0238">DNA-binding</keyword>
<keyword evidence="7" id="KW-0804">Transcription</keyword>
<dbReference type="InterPro" id="IPR052035">
    <property type="entry name" value="ZnF_BED_domain_contain"/>
</dbReference>
<evidence type="ECO:0000256" key="3">
    <source>
        <dbReference type="ARBA" id="ARBA00022771"/>
    </source>
</evidence>
<dbReference type="Pfam" id="PF05699">
    <property type="entry name" value="Dimer_Tnp_hAT"/>
    <property type="match status" value="1"/>
</dbReference>
<evidence type="ECO:0000256" key="5">
    <source>
        <dbReference type="ARBA" id="ARBA00023015"/>
    </source>
</evidence>
<dbReference type="SUPFAM" id="SSF53098">
    <property type="entry name" value="Ribonuclease H-like"/>
    <property type="match status" value="1"/>
</dbReference>
<keyword evidence="5" id="KW-0805">Transcription regulation</keyword>
<comment type="subcellular location">
    <subcellularLocation>
        <location evidence="1">Nucleus</location>
    </subcellularLocation>
</comment>
<name>A0ABM3LWS5_BICAN</name>
<dbReference type="PANTHER" id="PTHR46481">
    <property type="entry name" value="ZINC FINGER BED DOMAIN-CONTAINING PROTEIN 4"/>
    <property type="match status" value="1"/>
</dbReference>
<keyword evidence="4" id="KW-0862">Zinc</keyword>
<dbReference type="InterPro" id="IPR003656">
    <property type="entry name" value="Znf_BED"/>
</dbReference>
<protein>
    <submittedName>
        <fullName evidence="12">E3 SUMO-protein ligase ZBED1-like</fullName>
    </submittedName>
</protein>